<dbReference type="InParanoid" id="D6Z712"/>
<dbReference type="PANTHER" id="PTHR43861">
    <property type="entry name" value="TRANS-ACONITATE 2-METHYLTRANSFERASE-RELATED"/>
    <property type="match status" value="1"/>
</dbReference>
<evidence type="ECO:0000256" key="1">
    <source>
        <dbReference type="ARBA" id="ARBA00022679"/>
    </source>
</evidence>
<evidence type="ECO:0000259" key="3">
    <source>
        <dbReference type="Pfam" id="PF13649"/>
    </source>
</evidence>
<dbReference type="InterPro" id="IPR029063">
    <property type="entry name" value="SAM-dependent_MTases_sf"/>
</dbReference>
<keyword evidence="4" id="KW-0489">Methyltransferase</keyword>
<dbReference type="AlphaFoldDB" id="D6Z712"/>
<dbReference type="KEGG" id="dak:DaAHT2_2334"/>
<organism evidence="4 5">
    <name type="scientific">Desulfurivibrio alkaliphilus (strain DSM 19089 / UNIQEM U267 / AHT2)</name>
    <dbReference type="NCBI Taxonomy" id="589865"/>
    <lineage>
        <taxon>Bacteria</taxon>
        <taxon>Pseudomonadati</taxon>
        <taxon>Thermodesulfobacteriota</taxon>
        <taxon>Desulfobulbia</taxon>
        <taxon>Desulfobulbales</taxon>
        <taxon>Desulfobulbaceae</taxon>
        <taxon>Desulfurivibrio</taxon>
    </lineage>
</organism>
<dbReference type="OrthoDB" id="21342at2"/>
<dbReference type="eggNOG" id="COG2226">
    <property type="taxonomic scope" value="Bacteria"/>
</dbReference>
<dbReference type="STRING" id="589865.DaAHT2_2334"/>
<sequence>MRAPAREPARLPQGGVPRDRLRYRDLDWNAMWREERRHKSRPRRNRGEWDRRAADFASRNLDSPYTDQFLARFHWQPHWTVLDAGCGPGTLALPLARRVHRVTAVDYAAAMLAELSKEQQRQGLNNIRPVQAAWEDDWEKLAIEAHDVVIASRSLAVDDLEGALKKMDRFSKCLAIIGDRVGAGPFDPELFAALGRPFDPGPDYIYTLNILYRLGIHAKVDFIILDHERIYPDRQRAIDSLLWMIPAEEPLSPEEQHRLEEYADARLHPKPDGRLALRRDTPSQWALIHWEKNQASAHGRGPRSPVQQPKISTDSPIKSGGTRCGS</sequence>
<dbReference type="InterPro" id="IPR041698">
    <property type="entry name" value="Methyltransf_25"/>
</dbReference>
<dbReference type="PANTHER" id="PTHR43861:SF3">
    <property type="entry name" value="PUTATIVE (AFU_ORTHOLOGUE AFUA_2G14390)-RELATED"/>
    <property type="match status" value="1"/>
</dbReference>
<dbReference type="Gene3D" id="3.40.50.150">
    <property type="entry name" value="Vaccinia Virus protein VP39"/>
    <property type="match status" value="1"/>
</dbReference>
<dbReference type="Proteomes" id="UP000001508">
    <property type="component" value="Chromosome"/>
</dbReference>
<dbReference type="RefSeq" id="WP_013164513.1">
    <property type="nucleotide sequence ID" value="NC_014216.1"/>
</dbReference>
<dbReference type="EMBL" id="CP001940">
    <property type="protein sequence ID" value="ADH86999.1"/>
    <property type="molecule type" value="Genomic_DNA"/>
</dbReference>
<dbReference type="Pfam" id="PF13649">
    <property type="entry name" value="Methyltransf_25"/>
    <property type="match status" value="1"/>
</dbReference>
<feature type="domain" description="Methyltransferase" evidence="3">
    <location>
        <begin position="81"/>
        <end position="170"/>
    </location>
</feature>
<protein>
    <submittedName>
        <fullName evidence="4">Methyltransferase type 11</fullName>
    </submittedName>
</protein>
<evidence type="ECO:0000256" key="2">
    <source>
        <dbReference type="SAM" id="MobiDB-lite"/>
    </source>
</evidence>
<evidence type="ECO:0000313" key="4">
    <source>
        <dbReference type="EMBL" id="ADH86999.1"/>
    </source>
</evidence>
<keyword evidence="1 4" id="KW-0808">Transferase</keyword>
<evidence type="ECO:0000313" key="5">
    <source>
        <dbReference type="Proteomes" id="UP000001508"/>
    </source>
</evidence>
<gene>
    <name evidence="4" type="ordered locus">DaAHT2_2334</name>
</gene>
<dbReference type="GO" id="GO:0032259">
    <property type="term" value="P:methylation"/>
    <property type="evidence" value="ECO:0007669"/>
    <property type="project" value="UniProtKB-KW"/>
</dbReference>
<name>D6Z712_DESAT</name>
<proteinExistence type="predicted"/>
<dbReference type="HOGENOM" id="CLU_060275_0_0_7"/>
<accession>D6Z712</accession>
<feature type="region of interest" description="Disordered" evidence="2">
    <location>
        <begin position="291"/>
        <end position="326"/>
    </location>
</feature>
<dbReference type="GO" id="GO:0008168">
    <property type="term" value="F:methyltransferase activity"/>
    <property type="evidence" value="ECO:0007669"/>
    <property type="project" value="UniProtKB-KW"/>
</dbReference>
<dbReference type="CDD" id="cd02440">
    <property type="entry name" value="AdoMet_MTases"/>
    <property type="match status" value="1"/>
</dbReference>
<reference evidence="5" key="1">
    <citation type="submission" date="2010-02" db="EMBL/GenBank/DDBJ databases">
        <title>Complete sequence of Desulfurivibrio alkaliphilus AHT2.</title>
        <authorList>
            <consortium name="US DOE Joint Genome Institute"/>
            <person name="Pitluck S."/>
            <person name="Chertkov O."/>
            <person name="Detter J.C."/>
            <person name="Han C."/>
            <person name="Tapia R."/>
            <person name="Larimer F."/>
            <person name="Land M."/>
            <person name="Hauser L."/>
            <person name="Kyrpides N."/>
            <person name="Mikhailova N."/>
            <person name="Sorokin D.Y."/>
            <person name="Muyzer G."/>
            <person name="Woyke T."/>
        </authorList>
    </citation>
    <scope>NUCLEOTIDE SEQUENCE [LARGE SCALE GENOMIC DNA]</scope>
    <source>
        <strain evidence="5">DSM 19089 / UNIQEM U267 / AHT2</strain>
    </source>
</reference>
<keyword evidence="5" id="KW-1185">Reference proteome</keyword>
<dbReference type="SUPFAM" id="SSF53335">
    <property type="entry name" value="S-adenosyl-L-methionine-dependent methyltransferases"/>
    <property type="match status" value="1"/>
</dbReference>
<feature type="compositionally biased region" description="Polar residues" evidence="2">
    <location>
        <begin position="305"/>
        <end position="316"/>
    </location>
</feature>